<evidence type="ECO:0000313" key="3">
    <source>
        <dbReference type="EMBL" id="KAG7096482.1"/>
    </source>
</evidence>
<feature type="compositionally biased region" description="Low complexity" evidence="1">
    <location>
        <begin position="117"/>
        <end position="156"/>
    </location>
</feature>
<keyword evidence="2" id="KW-0732">Signal</keyword>
<feature type="compositionally biased region" description="Polar residues" evidence="1">
    <location>
        <begin position="163"/>
        <end position="173"/>
    </location>
</feature>
<comment type="caution">
    <text evidence="3">The sequence shown here is derived from an EMBL/GenBank/DDBJ whole genome shotgun (WGS) entry which is preliminary data.</text>
</comment>
<feature type="chain" id="PRO_5040336417" evidence="2">
    <location>
        <begin position="20"/>
        <end position="239"/>
    </location>
</feature>
<organism evidence="3 4">
    <name type="scientific">Marasmius oreades</name>
    <name type="common">fairy-ring Marasmius</name>
    <dbReference type="NCBI Taxonomy" id="181124"/>
    <lineage>
        <taxon>Eukaryota</taxon>
        <taxon>Fungi</taxon>
        <taxon>Dikarya</taxon>
        <taxon>Basidiomycota</taxon>
        <taxon>Agaricomycotina</taxon>
        <taxon>Agaricomycetes</taxon>
        <taxon>Agaricomycetidae</taxon>
        <taxon>Agaricales</taxon>
        <taxon>Marasmiineae</taxon>
        <taxon>Marasmiaceae</taxon>
        <taxon>Marasmius</taxon>
    </lineage>
</organism>
<feature type="signal peptide" evidence="2">
    <location>
        <begin position="1"/>
        <end position="19"/>
    </location>
</feature>
<protein>
    <submittedName>
        <fullName evidence="3">Uncharacterized protein</fullName>
    </submittedName>
</protein>
<accession>A0A9P7UXI5</accession>
<dbReference type="OrthoDB" id="3030369at2759"/>
<dbReference type="KEGG" id="more:E1B28_003912"/>
<name>A0A9P7UXI5_9AGAR</name>
<reference evidence="3" key="1">
    <citation type="journal article" date="2021" name="Genome Biol. Evol.">
        <title>The assembled and annotated genome of the fairy-ring fungus Marasmius oreades.</title>
        <authorList>
            <person name="Hiltunen M."/>
            <person name="Ament-Velasquez S.L."/>
            <person name="Johannesson H."/>
        </authorList>
    </citation>
    <scope>NUCLEOTIDE SEQUENCE</scope>
    <source>
        <strain evidence="3">03SP1</strain>
    </source>
</reference>
<gene>
    <name evidence="3" type="ORF">E1B28_003912</name>
</gene>
<dbReference type="GeneID" id="66072988"/>
<evidence type="ECO:0000256" key="2">
    <source>
        <dbReference type="SAM" id="SignalP"/>
    </source>
</evidence>
<feature type="compositionally biased region" description="Low complexity" evidence="1">
    <location>
        <begin position="180"/>
        <end position="204"/>
    </location>
</feature>
<dbReference type="EMBL" id="CM032182">
    <property type="protein sequence ID" value="KAG7096482.1"/>
    <property type="molecule type" value="Genomic_DNA"/>
</dbReference>
<evidence type="ECO:0000313" key="4">
    <source>
        <dbReference type="Proteomes" id="UP001049176"/>
    </source>
</evidence>
<dbReference type="AlphaFoldDB" id="A0A9P7UXI5"/>
<keyword evidence="4" id="KW-1185">Reference proteome</keyword>
<proteinExistence type="predicted"/>
<dbReference type="Proteomes" id="UP001049176">
    <property type="component" value="Chromosome 2"/>
</dbReference>
<evidence type="ECO:0000256" key="1">
    <source>
        <dbReference type="SAM" id="MobiDB-lite"/>
    </source>
</evidence>
<feature type="region of interest" description="Disordered" evidence="1">
    <location>
        <begin position="107"/>
        <end position="213"/>
    </location>
</feature>
<dbReference type="RefSeq" id="XP_043012952.1">
    <property type="nucleotide sequence ID" value="XM_043148355.1"/>
</dbReference>
<sequence length="239" mass="24346">MHFLPALAISATVFKTAQASVFPRQSDLPPECQPTCTTSVATFVENSNCPNNDIAQCCTVQFEQGVADCYLCLGKSINSMAFGQAQMNIDGLVKTCVQSGFMMTKITLPGQDPNRPLTTAPASLSHTSSSSLSIRPPPSLSTGGTAVSQTSSSSLSIRPPPTGGTTVSQTSLSVRPPPSLSTGGTTPTTTLMTTTSPSGPVSTGNPAGNSAPTARNVGNSAVLSALILLIVVTGSLTLP</sequence>